<evidence type="ECO:0000313" key="2">
    <source>
        <dbReference type="EMBL" id="KAG0147613.1"/>
    </source>
</evidence>
<dbReference type="AlphaFoldDB" id="A0A9P6NKE6"/>
<feature type="compositionally biased region" description="Polar residues" evidence="1">
    <location>
        <begin position="54"/>
        <end position="65"/>
    </location>
</feature>
<sequence>MTTVLTVSTEEINYIDMEMQDPNPQEEDQLLEEAAAEPSPPPDNLEGAEVEVASTPQSSNTSKNTKILRVNTADLNSEQFNMPASTRATSRSSNQTGEKGLPRTAKTTGKSLTSTKRDSKRGGNLKYNASAL</sequence>
<reference evidence="2" key="1">
    <citation type="submission" date="2013-11" db="EMBL/GenBank/DDBJ databases">
        <title>Genome sequence of the fusiform rust pathogen reveals effectors for host alternation and coevolution with pine.</title>
        <authorList>
            <consortium name="DOE Joint Genome Institute"/>
            <person name="Smith K."/>
            <person name="Pendleton A."/>
            <person name="Kubisiak T."/>
            <person name="Anderson C."/>
            <person name="Salamov A."/>
            <person name="Aerts A."/>
            <person name="Riley R."/>
            <person name="Clum A."/>
            <person name="Lindquist E."/>
            <person name="Ence D."/>
            <person name="Campbell M."/>
            <person name="Kronenberg Z."/>
            <person name="Feau N."/>
            <person name="Dhillon B."/>
            <person name="Hamelin R."/>
            <person name="Burleigh J."/>
            <person name="Smith J."/>
            <person name="Yandell M."/>
            <person name="Nelson C."/>
            <person name="Grigoriev I."/>
            <person name="Davis J."/>
        </authorList>
    </citation>
    <scope>NUCLEOTIDE SEQUENCE</scope>
    <source>
        <strain evidence="2">G11</strain>
    </source>
</reference>
<evidence type="ECO:0000256" key="1">
    <source>
        <dbReference type="SAM" id="MobiDB-lite"/>
    </source>
</evidence>
<name>A0A9P6NKE6_9BASI</name>
<accession>A0A9P6NKE6</accession>
<dbReference type="EMBL" id="MU167246">
    <property type="protein sequence ID" value="KAG0147613.1"/>
    <property type="molecule type" value="Genomic_DNA"/>
</dbReference>
<feature type="region of interest" description="Disordered" evidence="1">
    <location>
        <begin position="15"/>
        <end position="132"/>
    </location>
</feature>
<keyword evidence="3" id="KW-1185">Reference proteome</keyword>
<feature type="compositionally biased region" description="Polar residues" evidence="1">
    <location>
        <begin position="105"/>
        <end position="114"/>
    </location>
</feature>
<protein>
    <submittedName>
        <fullName evidence="2">Uncharacterized protein</fullName>
    </submittedName>
</protein>
<comment type="caution">
    <text evidence="2">The sequence shown here is derived from an EMBL/GenBank/DDBJ whole genome shotgun (WGS) entry which is preliminary data.</text>
</comment>
<feature type="compositionally biased region" description="Polar residues" evidence="1">
    <location>
        <begin position="73"/>
        <end position="97"/>
    </location>
</feature>
<organism evidence="2 3">
    <name type="scientific">Cronartium quercuum f. sp. fusiforme G11</name>
    <dbReference type="NCBI Taxonomy" id="708437"/>
    <lineage>
        <taxon>Eukaryota</taxon>
        <taxon>Fungi</taxon>
        <taxon>Dikarya</taxon>
        <taxon>Basidiomycota</taxon>
        <taxon>Pucciniomycotina</taxon>
        <taxon>Pucciniomycetes</taxon>
        <taxon>Pucciniales</taxon>
        <taxon>Coleosporiaceae</taxon>
        <taxon>Cronartium</taxon>
    </lineage>
</organism>
<evidence type="ECO:0000313" key="3">
    <source>
        <dbReference type="Proteomes" id="UP000886653"/>
    </source>
</evidence>
<feature type="compositionally biased region" description="Acidic residues" evidence="1">
    <location>
        <begin position="24"/>
        <end position="35"/>
    </location>
</feature>
<proteinExistence type="predicted"/>
<gene>
    <name evidence="2" type="ORF">CROQUDRAFT_91331</name>
</gene>
<dbReference type="Proteomes" id="UP000886653">
    <property type="component" value="Unassembled WGS sequence"/>
</dbReference>